<proteinExistence type="inferred from homology"/>
<gene>
    <name evidence="4" type="ORF">ACFQ16_05195</name>
</gene>
<dbReference type="CDD" id="cd05931">
    <property type="entry name" value="FAAL"/>
    <property type="match status" value="1"/>
</dbReference>
<keyword evidence="5" id="KW-1185">Reference proteome</keyword>
<evidence type="ECO:0000313" key="4">
    <source>
        <dbReference type="EMBL" id="MFD0919134.1"/>
    </source>
</evidence>
<name>A0ABW3FKX6_9PSEU</name>
<evidence type="ECO:0000313" key="5">
    <source>
        <dbReference type="Proteomes" id="UP001597018"/>
    </source>
</evidence>
<comment type="caution">
    <text evidence="4">The sequence shown here is derived from an EMBL/GenBank/DDBJ whole genome shotgun (WGS) entry which is preliminary data.</text>
</comment>
<accession>A0ABW3FKX6</accession>
<dbReference type="PANTHER" id="PTHR22754">
    <property type="entry name" value="DISCO-INTERACTING PROTEIN 2 DIP2 -RELATED"/>
    <property type="match status" value="1"/>
</dbReference>
<dbReference type="RefSeq" id="WP_263250961.1">
    <property type="nucleotide sequence ID" value="NZ_BAABLT010000033.1"/>
</dbReference>
<dbReference type="GO" id="GO:0016874">
    <property type="term" value="F:ligase activity"/>
    <property type="evidence" value="ECO:0007669"/>
    <property type="project" value="UniProtKB-KW"/>
</dbReference>
<protein>
    <submittedName>
        <fullName evidence="4">Fatty acyl-AMP ligase</fullName>
    </submittedName>
</protein>
<keyword evidence="2 4" id="KW-0436">Ligase</keyword>
<dbReference type="InterPro" id="IPR045851">
    <property type="entry name" value="AMP-bd_C_sf"/>
</dbReference>
<evidence type="ECO:0000256" key="1">
    <source>
        <dbReference type="ARBA" id="ARBA00006432"/>
    </source>
</evidence>
<dbReference type="InterPro" id="IPR000873">
    <property type="entry name" value="AMP-dep_synth/lig_dom"/>
</dbReference>
<evidence type="ECO:0000256" key="2">
    <source>
        <dbReference type="ARBA" id="ARBA00022598"/>
    </source>
</evidence>
<dbReference type="InterPro" id="IPR042099">
    <property type="entry name" value="ANL_N_sf"/>
</dbReference>
<comment type="similarity">
    <text evidence="1">Belongs to the ATP-dependent AMP-binding enzyme family.</text>
</comment>
<dbReference type="Pfam" id="PF00501">
    <property type="entry name" value="AMP-binding"/>
    <property type="match status" value="1"/>
</dbReference>
<reference evidence="5" key="1">
    <citation type="journal article" date="2019" name="Int. J. Syst. Evol. Microbiol.">
        <title>The Global Catalogue of Microorganisms (GCM) 10K type strain sequencing project: providing services to taxonomists for standard genome sequencing and annotation.</title>
        <authorList>
            <consortium name="The Broad Institute Genomics Platform"/>
            <consortium name="The Broad Institute Genome Sequencing Center for Infectious Disease"/>
            <person name="Wu L."/>
            <person name="Ma J."/>
        </authorList>
    </citation>
    <scope>NUCLEOTIDE SEQUENCE [LARGE SCALE GENOMIC DNA]</scope>
    <source>
        <strain evidence="5">CCUG 56401</strain>
    </source>
</reference>
<evidence type="ECO:0000259" key="3">
    <source>
        <dbReference type="Pfam" id="PF00501"/>
    </source>
</evidence>
<dbReference type="EMBL" id="JBHTIW010000002">
    <property type="protein sequence ID" value="MFD0919134.1"/>
    <property type="molecule type" value="Genomic_DNA"/>
</dbReference>
<dbReference type="InterPro" id="IPR040097">
    <property type="entry name" value="FAAL/FAAC"/>
</dbReference>
<dbReference type="Proteomes" id="UP001597018">
    <property type="component" value="Unassembled WGS sequence"/>
</dbReference>
<dbReference type="NCBIfam" id="NF005850">
    <property type="entry name" value="PRK07768.1"/>
    <property type="match status" value="1"/>
</dbReference>
<dbReference type="Gene3D" id="3.30.300.30">
    <property type="match status" value="1"/>
</dbReference>
<dbReference type="Gene3D" id="3.40.50.12780">
    <property type="entry name" value="N-terminal domain of ligase-like"/>
    <property type="match status" value="1"/>
</dbReference>
<feature type="domain" description="AMP-dependent synthetase/ligase" evidence="3">
    <location>
        <begin position="30"/>
        <end position="408"/>
    </location>
</feature>
<organism evidence="4 5">
    <name type="scientific">Saccharopolyspora rosea</name>
    <dbReference type="NCBI Taxonomy" id="524884"/>
    <lineage>
        <taxon>Bacteria</taxon>
        <taxon>Bacillati</taxon>
        <taxon>Actinomycetota</taxon>
        <taxon>Actinomycetes</taxon>
        <taxon>Pseudonocardiales</taxon>
        <taxon>Pseudonocardiaceae</taxon>
        <taxon>Saccharopolyspora</taxon>
    </lineage>
</organism>
<dbReference type="SUPFAM" id="SSF56801">
    <property type="entry name" value="Acetyl-CoA synthetase-like"/>
    <property type="match status" value="1"/>
</dbReference>
<dbReference type="PANTHER" id="PTHR22754:SF32">
    <property type="entry name" value="DISCO-INTERACTING PROTEIN 2"/>
    <property type="match status" value="1"/>
</dbReference>
<sequence>MSRFLDTLVASARANLGADGRGLTTGDPDDPDRRTWGQVHADALRLAGALGHDLRPGSAVAILAADPGLIATAVQAVWLGGGSVTMLHQPTARTDLAHWAEDTLRVLKMIEARLVLLGPPFEQLADVLEENGITYRDLAALAAEDAEPLAGPLDVDEDATALLQLTSGSTAEPKAVRITHRNLRSNIRGIVAAGSFDPATDVSVSWLPLFHDMGMVGCLTVPMAVGMEAVKITPADFLARPLVWPELISRHRATVTAAPNFAYAIVGRRMQRADDGQFDLSSLRFTLNGAEPIDPAAARAFTDAGARFGLRADCMVCAFGMAESTLAVSFAPVDRGMEVDAVDPDELEQRRRAVPVAPGAARARRFVLLGRPLSGLEVEVVDDAGRPLGEREVGVLRVRGEAVTPGYLTVDGPRAARDADGWLDTGDEGYLVDGQVVICGRRKDVIIMGGRNIYPVDVERAACEVEGVRAGNAAAVRLDAGSRRERFAVVLESKLAGEAAAEKELRRGVAARVLDAVGVRPAAVVVLAPGSLPKTPSGKLKRTAAIRLVPEV</sequence>